<feature type="compositionally biased region" description="Gly residues" evidence="1">
    <location>
        <begin position="150"/>
        <end position="163"/>
    </location>
</feature>
<keyword evidence="5" id="KW-1185">Reference proteome</keyword>
<protein>
    <submittedName>
        <fullName evidence="4">Energy transducer TonB</fullName>
    </submittedName>
</protein>
<feature type="domain" description="TonB C-terminal" evidence="3">
    <location>
        <begin position="214"/>
        <end position="273"/>
    </location>
</feature>
<keyword evidence="2" id="KW-0812">Transmembrane</keyword>
<comment type="caution">
    <text evidence="4">The sequence shown here is derived from an EMBL/GenBank/DDBJ whole genome shotgun (WGS) entry which is preliminary data.</text>
</comment>
<feature type="region of interest" description="Disordered" evidence="1">
    <location>
        <begin position="131"/>
        <end position="174"/>
    </location>
</feature>
<dbReference type="PANTHER" id="PTHR33446:SF2">
    <property type="entry name" value="PROTEIN TONB"/>
    <property type="match status" value="1"/>
</dbReference>
<dbReference type="PANTHER" id="PTHR33446">
    <property type="entry name" value="PROTEIN TONB-RELATED"/>
    <property type="match status" value="1"/>
</dbReference>
<name>A0ABU9HVD9_9FLAO</name>
<reference evidence="4 5" key="1">
    <citation type="submission" date="2024-04" db="EMBL/GenBank/DDBJ databases">
        <title>Flavobacterium sp. DGU11 16S ribosomal RNA gene Genome sequencing and assembly.</title>
        <authorList>
            <person name="Park S."/>
        </authorList>
    </citation>
    <scope>NUCLEOTIDE SEQUENCE [LARGE SCALE GENOMIC DNA]</scope>
    <source>
        <strain evidence="4 5">DGU11</strain>
    </source>
</reference>
<dbReference type="EMBL" id="JBBYHR010000003">
    <property type="protein sequence ID" value="MEL1243774.1"/>
    <property type="molecule type" value="Genomic_DNA"/>
</dbReference>
<evidence type="ECO:0000256" key="2">
    <source>
        <dbReference type="SAM" id="Phobius"/>
    </source>
</evidence>
<dbReference type="Pfam" id="PF03544">
    <property type="entry name" value="TonB_C"/>
    <property type="match status" value="1"/>
</dbReference>
<evidence type="ECO:0000313" key="4">
    <source>
        <dbReference type="EMBL" id="MEL1243774.1"/>
    </source>
</evidence>
<dbReference type="InterPro" id="IPR037682">
    <property type="entry name" value="TonB_C"/>
</dbReference>
<dbReference type="SUPFAM" id="SSF74653">
    <property type="entry name" value="TolA/TonB C-terminal domain"/>
    <property type="match status" value="1"/>
</dbReference>
<sequence>MSKVSVFNDGWIDLVFEGRNQSYGAYQLRKEDSRTTILALITGIALMGTLVSIPVIVNYFKPDPIIGDGIITCPIAPVTLVDATTLEPEKPKPVVEKTQAAAPPASSTATTAHNTLVATSLPVTTPIPTTATLLTTNPGATTTPATVGGTTTGIPGGQPGGTGTAPANNATGTGIENSMTVDAMPVFPGGMEAFYDQVSRKFRIPETDSARTLKVYVSFVVELDGSMSNIKVGRDPGYGMANEAIRVLKSIKTKWEPGKKKGQPVRTAYNLPITINVK</sequence>
<evidence type="ECO:0000313" key="5">
    <source>
        <dbReference type="Proteomes" id="UP001464555"/>
    </source>
</evidence>
<feature type="compositionally biased region" description="Low complexity" evidence="1">
    <location>
        <begin position="164"/>
        <end position="174"/>
    </location>
</feature>
<dbReference type="InterPro" id="IPR051045">
    <property type="entry name" value="TonB-dependent_transducer"/>
</dbReference>
<dbReference type="Gene3D" id="3.30.1150.10">
    <property type="match status" value="1"/>
</dbReference>
<proteinExistence type="predicted"/>
<accession>A0ABU9HVD9</accession>
<organism evidence="4 5">
    <name type="scientific">Flavobacterium arundinis</name>
    <dbReference type="NCBI Taxonomy" id="3139143"/>
    <lineage>
        <taxon>Bacteria</taxon>
        <taxon>Pseudomonadati</taxon>
        <taxon>Bacteroidota</taxon>
        <taxon>Flavobacteriia</taxon>
        <taxon>Flavobacteriales</taxon>
        <taxon>Flavobacteriaceae</taxon>
        <taxon>Flavobacterium</taxon>
    </lineage>
</organism>
<dbReference type="RefSeq" id="WP_341696094.1">
    <property type="nucleotide sequence ID" value="NZ_JBBYHR010000003.1"/>
</dbReference>
<gene>
    <name evidence="4" type="ORF">AAEO56_05830</name>
</gene>
<evidence type="ECO:0000259" key="3">
    <source>
        <dbReference type="Pfam" id="PF03544"/>
    </source>
</evidence>
<feature type="compositionally biased region" description="Low complexity" evidence="1">
    <location>
        <begin position="131"/>
        <end position="149"/>
    </location>
</feature>
<keyword evidence="2" id="KW-1133">Transmembrane helix</keyword>
<feature type="transmembrane region" description="Helical" evidence="2">
    <location>
        <begin position="37"/>
        <end position="60"/>
    </location>
</feature>
<keyword evidence="2" id="KW-0472">Membrane</keyword>
<evidence type="ECO:0000256" key="1">
    <source>
        <dbReference type="SAM" id="MobiDB-lite"/>
    </source>
</evidence>
<dbReference type="Proteomes" id="UP001464555">
    <property type="component" value="Unassembled WGS sequence"/>
</dbReference>